<evidence type="ECO:0000256" key="4">
    <source>
        <dbReference type="ARBA" id="ARBA00022857"/>
    </source>
</evidence>
<dbReference type="AlphaFoldDB" id="C1HBA4"/>
<gene>
    <name evidence="7" type="ORF">PAAG_08045</name>
</gene>
<dbReference type="HOGENOM" id="CLU_032067_2_0_1"/>
<dbReference type="OMA" id="ARTTMLQ"/>
<evidence type="ECO:0000256" key="3">
    <source>
        <dbReference type="ARBA" id="ARBA00022827"/>
    </source>
</evidence>
<keyword evidence="8" id="KW-1185">Reference proteome</keyword>
<dbReference type="VEuPathDB" id="FungiDB:PAAG_08045"/>
<accession>C1HBA4</accession>
<dbReference type="KEGG" id="pbl:PAAG_08045"/>
<dbReference type="RefSeq" id="XP_002789978.1">
    <property type="nucleotide sequence ID" value="XM_002789932.1"/>
</dbReference>
<evidence type="ECO:0000256" key="2">
    <source>
        <dbReference type="ARBA" id="ARBA00022630"/>
    </source>
</evidence>
<dbReference type="OrthoDB" id="66881at2759"/>
<evidence type="ECO:0000313" key="8">
    <source>
        <dbReference type="Proteomes" id="UP000002059"/>
    </source>
</evidence>
<dbReference type="PANTHER" id="PTHR43872:SF1">
    <property type="entry name" value="MONOOXYGENASE, PUTATIVE (AFU_ORTHOLOGUE AFUA_8G02570)-RELATED"/>
    <property type="match status" value="1"/>
</dbReference>
<dbReference type="Gene3D" id="3.50.50.60">
    <property type="entry name" value="FAD/NAD(P)-binding domain"/>
    <property type="match status" value="3"/>
</dbReference>
<keyword evidence="5" id="KW-0560">Oxidoreductase</keyword>
<dbReference type="GO" id="GO:0004499">
    <property type="term" value="F:N,N-dimethylaniline monooxygenase activity"/>
    <property type="evidence" value="ECO:0007669"/>
    <property type="project" value="InterPro"/>
</dbReference>
<comment type="cofactor">
    <cofactor evidence="1">
        <name>FAD</name>
        <dbReference type="ChEBI" id="CHEBI:57692"/>
    </cofactor>
</comment>
<dbReference type="GO" id="GO:0050661">
    <property type="term" value="F:NADP binding"/>
    <property type="evidence" value="ECO:0007669"/>
    <property type="project" value="InterPro"/>
</dbReference>
<dbReference type="Proteomes" id="UP000002059">
    <property type="component" value="Partially assembled WGS sequence"/>
</dbReference>
<dbReference type="GeneID" id="9093215"/>
<evidence type="ECO:0000256" key="6">
    <source>
        <dbReference type="ARBA" id="ARBA00023033"/>
    </source>
</evidence>
<keyword evidence="2" id="KW-0285">Flavoprotein</keyword>
<organism evidence="7 8">
    <name type="scientific">Paracoccidioides lutzii (strain ATCC MYA-826 / Pb01)</name>
    <name type="common">Paracoccidioides brasiliensis</name>
    <dbReference type="NCBI Taxonomy" id="502779"/>
    <lineage>
        <taxon>Eukaryota</taxon>
        <taxon>Fungi</taxon>
        <taxon>Dikarya</taxon>
        <taxon>Ascomycota</taxon>
        <taxon>Pezizomycotina</taxon>
        <taxon>Eurotiomycetes</taxon>
        <taxon>Eurotiomycetidae</taxon>
        <taxon>Onygenales</taxon>
        <taxon>Ajellomycetaceae</taxon>
        <taxon>Paracoccidioides</taxon>
    </lineage>
</organism>
<dbReference type="GO" id="GO:0050660">
    <property type="term" value="F:flavin adenine dinucleotide binding"/>
    <property type="evidence" value="ECO:0007669"/>
    <property type="project" value="InterPro"/>
</dbReference>
<dbReference type="Pfam" id="PF00743">
    <property type="entry name" value="FMO-like"/>
    <property type="match status" value="1"/>
</dbReference>
<dbReference type="InterPro" id="IPR051820">
    <property type="entry name" value="FAD-binding_MO"/>
</dbReference>
<dbReference type="STRING" id="502779.C1HBA4"/>
<evidence type="ECO:0000256" key="5">
    <source>
        <dbReference type="ARBA" id="ARBA00023002"/>
    </source>
</evidence>
<dbReference type="eggNOG" id="KOG1399">
    <property type="taxonomic scope" value="Eukaryota"/>
</dbReference>
<reference evidence="7 8" key="1">
    <citation type="journal article" date="2011" name="PLoS Genet.">
        <title>Comparative genomic analysis of human fungal pathogens causing paracoccidioidomycosis.</title>
        <authorList>
            <person name="Desjardins C.A."/>
            <person name="Champion M.D."/>
            <person name="Holder J.W."/>
            <person name="Muszewska A."/>
            <person name="Goldberg J."/>
            <person name="Bailao A.M."/>
            <person name="Brigido M.M."/>
            <person name="Ferreira M.E."/>
            <person name="Garcia A.M."/>
            <person name="Grynberg M."/>
            <person name="Gujja S."/>
            <person name="Heiman D.I."/>
            <person name="Henn M.R."/>
            <person name="Kodira C.D."/>
            <person name="Leon-Narvaez H."/>
            <person name="Longo L.V."/>
            <person name="Ma L.J."/>
            <person name="Malavazi I."/>
            <person name="Matsuo A.L."/>
            <person name="Morais F.V."/>
            <person name="Pereira M."/>
            <person name="Rodriguez-Brito S."/>
            <person name="Sakthikumar S."/>
            <person name="Salem-Izacc S.M."/>
            <person name="Sykes S.M."/>
            <person name="Teixeira M.M."/>
            <person name="Vallejo M.C."/>
            <person name="Walter M.E."/>
            <person name="Yandava C."/>
            <person name="Young S."/>
            <person name="Zeng Q."/>
            <person name="Zucker J."/>
            <person name="Felipe M.S."/>
            <person name="Goldman G.H."/>
            <person name="Haas B.J."/>
            <person name="McEwen J.G."/>
            <person name="Nino-Vega G."/>
            <person name="Puccia R."/>
            <person name="San-Blas G."/>
            <person name="Soares C.M."/>
            <person name="Birren B.W."/>
            <person name="Cuomo C.A."/>
        </authorList>
    </citation>
    <scope>NUCLEOTIDE SEQUENCE [LARGE SCALE GENOMIC DNA]</scope>
    <source>
        <strain evidence="8">ATCC MYA-826 / Pb01</strain>
    </source>
</reference>
<keyword evidence="3" id="KW-0274">FAD</keyword>
<name>C1HBA4_PARBA</name>
<keyword evidence="6 7" id="KW-0503">Monooxygenase</keyword>
<evidence type="ECO:0000256" key="1">
    <source>
        <dbReference type="ARBA" id="ARBA00001974"/>
    </source>
</evidence>
<sequence>MSGHSDRNAHHAHVRNIDINASNPSYTCDILIIGAGISGINTAYRLQTSLPDYRYVILEGRDAIGGTWDLFRYPGIRSDSDLHTFGFAWNPWNQDNPIAEGPALRAYMRDTIKKFGIDQQIQFKHQVQSANWSTTSNAWTLQVDNEGMAKTYTARFVVFGTGYYNYSEPLAAAIPGLETFTGHTIHPQFWPESLDYTGKKIVIIGSGATAITLLPSVSQKAAHTTMLQRSPSYILTIPNRSGPPSLLSHLLPTWLYRKLQRICFILFSRTLYGFCQRFPRLARYLLRRSVSAQLPKHIPHDPHFNPRYNPWDQRLCITPDGDFFQCLREGKADVKTDTIKRVTAHGIELDSGEFLAADIIVTATGLKLRIAGGISIAIDGAAKPVHLPSKFLWNGVMLQDIPNACFVIGYAHASWTLGADAAAIFIVRLLKYMAARGLVAAVPRMEEREEARLETRSLLSLNSNYVKRSEGEVPMAANRRPWLPKGDYLGDYWFARWGSLGRGLEVVKGREGEGWRLVEAMKKRV</sequence>
<dbReference type="EMBL" id="KN294020">
    <property type="protein sequence ID" value="EEH37627.1"/>
    <property type="molecule type" value="Genomic_DNA"/>
</dbReference>
<protein>
    <submittedName>
        <fullName evidence="7">Monooxygenase</fullName>
    </submittedName>
</protein>
<dbReference type="SUPFAM" id="SSF51905">
    <property type="entry name" value="FAD/NAD(P)-binding domain"/>
    <property type="match status" value="1"/>
</dbReference>
<dbReference type="FunFam" id="3.50.50.60:FF:000228">
    <property type="entry name" value="FAD-containing monooxygenase EthA"/>
    <property type="match status" value="1"/>
</dbReference>
<evidence type="ECO:0000313" key="7">
    <source>
        <dbReference type="EMBL" id="EEH37627.1"/>
    </source>
</evidence>
<dbReference type="InterPro" id="IPR020946">
    <property type="entry name" value="Flavin_mOase-like"/>
</dbReference>
<keyword evidence="4" id="KW-0521">NADP</keyword>
<proteinExistence type="predicted"/>
<dbReference type="InterPro" id="IPR036188">
    <property type="entry name" value="FAD/NAD-bd_sf"/>
</dbReference>
<dbReference type="PANTHER" id="PTHR43872">
    <property type="entry name" value="MONOOXYGENASE, PUTATIVE (AFU_ORTHOLOGUE AFUA_8G02570)-RELATED"/>
    <property type="match status" value="1"/>
</dbReference>